<dbReference type="InterPro" id="IPR009060">
    <property type="entry name" value="UBA-like_sf"/>
</dbReference>
<dbReference type="Gene3D" id="2.40.70.10">
    <property type="entry name" value="Acid Proteases"/>
    <property type="match status" value="1"/>
</dbReference>
<dbReference type="PROSITE" id="PS50175">
    <property type="entry name" value="ASP_PROT_RETROV"/>
    <property type="match status" value="1"/>
</dbReference>
<evidence type="ECO:0000256" key="5">
    <source>
        <dbReference type="ARBA" id="ARBA00021491"/>
    </source>
</evidence>
<dbReference type="InterPro" id="IPR019103">
    <property type="entry name" value="Peptidase_aspartic_DDI1-type"/>
</dbReference>
<evidence type="ECO:0000256" key="8">
    <source>
        <dbReference type="ARBA" id="ARBA00022750"/>
    </source>
</evidence>
<dbReference type="CDD" id="cd01796">
    <property type="entry name" value="Ubl_Ddi1_like"/>
    <property type="match status" value="1"/>
</dbReference>
<dbReference type="GO" id="GO:0004190">
    <property type="term" value="F:aspartic-type endopeptidase activity"/>
    <property type="evidence" value="ECO:0007669"/>
    <property type="project" value="UniProtKB-KW"/>
</dbReference>
<keyword evidence="7" id="KW-0645">Protease</keyword>
<evidence type="ECO:0000256" key="4">
    <source>
        <dbReference type="ARBA" id="ARBA00011128"/>
    </source>
</evidence>
<keyword evidence="9" id="KW-0378">Hydrolase</keyword>
<accession>A0AAI8W042</accession>
<reference evidence="14" key="1">
    <citation type="submission" date="2023-10" db="EMBL/GenBank/DDBJ databases">
        <authorList>
            <person name="Hackl T."/>
        </authorList>
    </citation>
    <scope>NUCLEOTIDE SEQUENCE</scope>
</reference>
<evidence type="ECO:0000256" key="3">
    <source>
        <dbReference type="ARBA" id="ARBA00009136"/>
    </source>
</evidence>
<feature type="region of interest" description="Disordered" evidence="10">
    <location>
        <begin position="807"/>
        <end position="881"/>
    </location>
</feature>
<feature type="domain" description="Ubiquitin-like" evidence="12">
    <location>
        <begin position="478"/>
        <end position="558"/>
    </location>
</feature>
<evidence type="ECO:0000259" key="11">
    <source>
        <dbReference type="PROSITE" id="PS50030"/>
    </source>
</evidence>
<feature type="domain" description="UBA" evidence="11">
    <location>
        <begin position="881"/>
        <end position="921"/>
    </location>
</feature>
<dbReference type="Pfam" id="PF00240">
    <property type="entry name" value="ubiquitin"/>
    <property type="match status" value="1"/>
</dbReference>
<evidence type="ECO:0000256" key="10">
    <source>
        <dbReference type="SAM" id="MobiDB-lite"/>
    </source>
</evidence>
<dbReference type="Gene3D" id="1.10.8.10">
    <property type="entry name" value="DNA helicase RuvA subunit, C-terminal domain"/>
    <property type="match status" value="1"/>
</dbReference>
<protein>
    <recommendedName>
        <fullName evidence="5">DNA damage-inducible protein 1</fullName>
    </recommendedName>
</protein>
<comment type="subcellular location">
    <subcellularLocation>
        <location evidence="2">Cytoplasm</location>
    </subcellularLocation>
</comment>
<gene>
    <name evidence="14" type="ORF">KHLLAP_LOCUS14253</name>
</gene>
<comment type="subunit">
    <text evidence="4">Binds ubiquitin and polyubiquitinated proteins.</text>
</comment>
<comment type="similarity">
    <text evidence="3">Belongs to the DDI1 family.</text>
</comment>
<feature type="compositionally biased region" description="Low complexity" evidence="10">
    <location>
        <begin position="831"/>
        <end position="880"/>
    </location>
</feature>
<keyword evidence="8" id="KW-0064">Aspartyl protease</keyword>
<dbReference type="Gene3D" id="3.10.20.90">
    <property type="entry name" value="Phosphatidylinositol 3-kinase Catalytic Subunit, Chain A, domain 1"/>
    <property type="match status" value="1"/>
</dbReference>
<dbReference type="GO" id="GO:0005737">
    <property type="term" value="C:cytoplasm"/>
    <property type="evidence" value="ECO:0007669"/>
    <property type="project" value="UniProtKB-SubCell"/>
</dbReference>
<dbReference type="SMART" id="SM00165">
    <property type="entry name" value="UBA"/>
    <property type="match status" value="1"/>
</dbReference>
<organism evidence="14 15">
    <name type="scientific">Anthostomella pinea</name>
    <dbReference type="NCBI Taxonomy" id="933095"/>
    <lineage>
        <taxon>Eukaryota</taxon>
        <taxon>Fungi</taxon>
        <taxon>Dikarya</taxon>
        <taxon>Ascomycota</taxon>
        <taxon>Pezizomycotina</taxon>
        <taxon>Sordariomycetes</taxon>
        <taxon>Xylariomycetidae</taxon>
        <taxon>Xylariales</taxon>
        <taxon>Xylariaceae</taxon>
        <taxon>Anthostomella</taxon>
    </lineage>
</organism>
<dbReference type="EMBL" id="CAUWAG010000020">
    <property type="protein sequence ID" value="CAJ2513785.1"/>
    <property type="molecule type" value="Genomic_DNA"/>
</dbReference>
<dbReference type="PROSITE" id="PS00141">
    <property type="entry name" value="ASP_PROTEASE"/>
    <property type="match status" value="1"/>
</dbReference>
<dbReference type="InterPro" id="IPR000626">
    <property type="entry name" value="Ubiquitin-like_dom"/>
</dbReference>
<feature type="compositionally biased region" description="Low complexity" evidence="10">
    <location>
        <begin position="562"/>
        <end position="583"/>
    </location>
</feature>
<dbReference type="InterPro" id="IPR046676">
    <property type="entry name" value="DUF6546"/>
</dbReference>
<dbReference type="PROSITE" id="PS50053">
    <property type="entry name" value="UBIQUITIN_2"/>
    <property type="match status" value="1"/>
</dbReference>
<dbReference type="InterPro" id="IPR015940">
    <property type="entry name" value="UBA"/>
</dbReference>
<dbReference type="AlphaFoldDB" id="A0AAI8W042"/>
<dbReference type="PANTHER" id="PTHR15397:SF3">
    <property type="entry name" value="DNA DAMAGE INDUCIBLE 1 HOMOLOG 2"/>
    <property type="match status" value="1"/>
</dbReference>
<dbReference type="InterPro" id="IPR021109">
    <property type="entry name" value="Peptidase_aspartic_dom_sf"/>
</dbReference>
<dbReference type="CDD" id="cd14309">
    <property type="entry name" value="UBA_scDdi1_like"/>
    <property type="match status" value="1"/>
</dbReference>
<dbReference type="SUPFAM" id="SSF46934">
    <property type="entry name" value="UBA-like"/>
    <property type="match status" value="1"/>
</dbReference>
<sequence>MSWHGLPVELKRKVFQYIHDDASKPSSRASCSVVCKGWQMVIEEKTLETLEVTPKCLYEFEKIFSGSLRRQGCLKHLWFRIELPTYSRLPSDTGETSEEEDTELSVSSDALLRLFTVLSKWDADQVLERNGRGINLELSAHSPSDQGNMSGAAGLTSMGEDRFLPVEVSLVGDELPSVSNVTGLSLLRRNMRRFRHTTISDLVACKLLRLDDIHLELWHHPSGLWADIFDSWLAEGVNRWAVSLKKINIFQHCETFQGPRAKKDATLARNIEDLGRRSHSLEELGLCNLIDARHFFESFSRPRATPRLPSWKNLRHLTLTSGLIAKDADSASPRDLLQSAATAAKRMPALHSLEIYNATTAGAGIFQYVILDPIAVINWASIWPYNLADDVKRAWKQVAQCHRLTPTTLEETLIHGYEGPAVFVHCYVVSRALVLHPSSSEAMIGDRVFEDPLVRMGLKRWAVTCLHKERENEALARITLSVNNPEVEEQELRLVTLEVFPDMTLGTLRSSIEAEGIPAPAQHLYHDGQLITDNNKTMQELSITDGDMLALHIRDMRGSGVAPGPREQPAAAPRRQASAPQDPELIRLQVLGDPRLRAELQRINPQLAANVDDSQRFAQLFQQSTNQQDEARRARMREIEALNNDEFNPEAQAKIEELIRQESVMENLQNAMEYNPESFGRVHLLYIDVKVNGIKVKALVDSGAQATIMSPSCAESCNIMRLVDRRFAGVARGVGTANIIGRVHYTMLQVGSKHLPASFTVMEGKAVDLLLGLDILKGHQATIDLTQNCLVIQGEKVEFLGESDIPKETEDAMNEEPTVQGPGGTTIGARSGAVTAPTTGSSSTPPAPAAAGPSSAAPMASRPAAPAAPAQPPAQAQPRRAFPEQDISTLIELGFDRQSAINALEATGGNVDYAAGLLFQN</sequence>
<name>A0AAI8W042_9PEZI</name>
<dbReference type="Pfam" id="PF00627">
    <property type="entry name" value="UBA"/>
    <property type="match status" value="1"/>
</dbReference>
<feature type="region of interest" description="Disordered" evidence="10">
    <location>
        <begin position="557"/>
        <end position="584"/>
    </location>
</feature>
<evidence type="ECO:0000259" key="13">
    <source>
        <dbReference type="PROSITE" id="PS50175"/>
    </source>
</evidence>
<dbReference type="InterPro" id="IPR029071">
    <property type="entry name" value="Ubiquitin-like_domsf"/>
</dbReference>
<evidence type="ECO:0000256" key="6">
    <source>
        <dbReference type="ARBA" id="ARBA00022490"/>
    </source>
</evidence>
<proteinExistence type="inferred from homology"/>
<evidence type="ECO:0000256" key="1">
    <source>
        <dbReference type="ARBA" id="ARBA00003231"/>
    </source>
</evidence>
<dbReference type="Proteomes" id="UP001295740">
    <property type="component" value="Unassembled WGS sequence"/>
</dbReference>
<dbReference type="InterPro" id="IPR033882">
    <property type="entry name" value="DDI1_N"/>
</dbReference>
<dbReference type="Pfam" id="PF09668">
    <property type="entry name" value="Asp_protease"/>
    <property type="match status" value="1"/>
</dbReference>
<evidence type="ECO:0000313" key="14">
    <source>
        <dbReference type="EMBL" id="CAJ2513785.1"/>
    </source>
</evidence>
<evidence type="ECO:0000313" key="15">
    <source>
        <dbReference type="Proteomes" id="UP001295740"/>
    </source>
</evidence>
<comment type="caution">
    <text evidence="14">The sequence shown here is derived from an EMBL/GenBank/DDBJ whole genome shotgun (WGS) entry which is preliminary data.</text>
</comment>
<evidence type="ECO:0000259" key="12">
    <source>
        <dbReference type="PROSITE" id="PS50053"/>
    </source>
</evidence>
<dbReference type="GO" id="GO:0006508">
    <property type="term" value="P:proteolysis"/>
    <property type="evidence" value="ECO:0007669"/>
    <property type="project" value="UniProtKB-KW"/>
</dbReference>
<keyword evidence="15" id="KW-1185">Reference proteome</keyword>
<dbReference type="Pfam" id="PF20183">
    <property type="entry name" value="DUF6546"/>
    <property type="match status" value="1"/>
</dbReference>
<comment type="function">
    <text evidence="1">Probable aspartic protease. May be involved in the regulation of exocytosis. Acts as a linker between the 19S proteasome and polyubiquitinated proteins via UBA domain interactions with ubiquitin for their subsequent degradation. Required for S-phase checkpoint control.</text>
</comment>
<feature type="domain" description="Peptidase A2" evidence="13">
    <location>
        <begin position="696"/>
        <end position="775"/>
    </location>
</feature>
<evidence type="ECO:0000256" key="2">
    <source>
        <dbReference type="ARBA" id="ARBA00004496"/>
    </source>
</evidence>
<dbReference type="SUPFAM" id="SSF54236">
    <property type="entry name" value="Ubiquitin-like"/>
    <property type="match status" value="1"/>
</dbReference>
<dbReference type="PANTHER" id="PTHR15397">
    <property type="entry name" value="SODIUM-GLUCOSE COTRANSPORTER REGULATORY PROTEIN -RELATED"/>
    <property type="match status" value="1"/>
</dbReference>
<dbReference type="InterPro" id="IPR001969">
    <property type="entry name" value="Aspartic_peptidase_AS"/>
</dbReference>
<evidence type="ECO:0000256" key="9">
    <source>
        <dbReference type="ARBA" id="ARBA00022801"/>
    </source>
</evidence>
<evidence type="ECO:0000256" key="7">
    <source>
        <dbReference type="ARBA" id="ARBA00022670"/>
    </source>
</evidence>
<dbReference type="SMART" id="SM00213">
    <property type="entry name" value="UBQ"/>
    <property type="match status" value="1"/>
</dbReference>
<dbReference type="SUPFAM" id="SSF50630">
    <property type="entry name" value="Acid proteases"/>
    <property type="match status" value="1"/>
</dbReference>
<dbReference type="PROSITE" id="PS50030">
    <property type="entry name" value="UBA"/>
    <property type="match status" value="1"/>
</dbReference>
<dbReference type="InterPro" id="IPR001995">
    <property type="entry name" value="Peptidase_A2_cat"/>
</dbReference>
<keyword evidence="6" id="KW-0963">Cytoplasm</keyword>
<dbReference type="CDD" id="cd05479">
    <property type="entry name" value="RP_DDI"/>
    <property type="match status" value="1"/>
</dbReference>